<dbReference type="Proteomes" id="UP000186002">
    <property type="component" value="Unassembled WGS sequence"/>
</dbReference>
<feature type="domain" description="Glycosyltransferase 2-like" evidence="6">
    <location>
        <begin position="3"/>
        <end position="106"/>
    </location>
</feature>
<dbReference type="EMBL" id="FRBW01000001">
    <property type="protein sequence ID" value="SHL47960.1"/>
    <property type="molecule type" value="Genomic_DNA"/>
</dbReference>
<evidence type="ECO:0000256" key="5">
    <source>
        <dbReference type="ARBA" id="ARBA00023136"/>
    </source>
</evidence>
<dbReference type="InterPro" id="IPR001173">
    <property type="entry name" value="Glyco_trans_2-like"/>
</dbReference>
<evidence type="ECO:0000259" key="6">
    <source>
        <dbReference type="Pfam" id="PF00535"/>
    </source>
</evidence>
<dbReference type="STRING" id="735517.SAMN05444272_0680"/>
<dbReference type="RefSeq" id="WP_073008820.1">
    <property type="nucleotide sequence ID" value="NZ_FRBW01000001.1"/>
</dbReference>
<evidence type="ECO:0000256" key="3">
    <source>
        <dbReference type="ARBA" id="ARBA00022676"/>
    </source>
</evidence>
<evidence type="ECO:0000256" key="2">
    <source>
        <dbReference type="ARBA" id="ARBA00022475"/>
    </source>
</evidence>
<proteinExistence type="predicted"/>
<comment type="subcellular location">
    <subcellularLocation>
        <location evidence="1">Cell membrane</location>
    </subcellularLocation>
</comment>
<keyword evidence="3" id="KW-0328">Glycosyltransferase</keyword>
<dbReference type="SUPFAM" id="SSF53448">
    <property type="entry name" value="Nucleotide-diphospho-sugar transferases"/>
    <property type="match status" value="1"/>
</dbReference>
<dbReference type="GO" id="GO:0016757">
    <property type="term" value="F:glycosyltransferase activity"/>
    <property type="evidence" value="ECO:0007669"/>
    <property type="project" value="UniProtKB-KW"/>
</dbReference>
<evidence type="ECO:0000256" key="4">
    <source>
        <dbReference type="ARBA" id="ARBA00022679"/>
    </source>
</evidence>
<dbReference type="OrthoDB" id="5291101at2"/>
<gene>
    <name evidence="7" type="ORF">SAMN05444272_0680</name>
</gene>
<protein>
    <submittedName>
        <fullName evidence="7">Glycosyltransferase involved in cell wall bisynthesis</fullName>
    </submittedName>
</protein>
<keyword evidence="8" id="KW-1185">Reference proteome</keyword>
<name>A0A1M7AYX9_9HYPH</name>
<evidence type="ECO:0000313" key="8">
    <source>
        <dbReference type="Proteomes" id="UP000186002"/>
    </source>
</evidence>
<keyword evidence="4 7" id="KW-0808">Transferase</keyword>
<evidence type="ECO:0000313" key="7">
    <source>
        <dbReference type="EMBL" id="SHL47960.1"/>
    </source>
</evidence>
<dbReference type="InterPro" id="IPR029044">
    <property type="entry name" value="Nucleotide-diphossugar_trans"/>
</dbReference>
<dbReference type="PANTHER" id="PTHR43646:SF2">
    <property type="entry name" value="GLYCOSYLTRANSFERASE 2-LIKE DOMAIN-CONTAINING PROTEIN"/>
    <property type="match status" value="1"/>
</dbReference>
<keyword evidence="2" id="KW-1003">Cell membrane</keyword>
<organism evidence="7 8">
    <name type="scientific">Roseibium suaedae</name>
    <dbReference type="NCBI Taxonomy" id="735517"/>
    <lineage>
        <taxon>Bacteria</taxon>
        <taxon>Pseudomonadati</taxon>
        <taxon>Pseudomonadota</taxon>
        <taxon>Alphaproteobacteria</taxon>
        <taxon>Hyphomicrobiales</taxon>
        <taxon>Stappiaceae</taxon>
        <taxon>Roseibium</taxon>
    </lineage>
</organism>
<dbReference type="AlphaFoldDB" id="A0A1M7AYX9"/>
<evidence type="ECO:0000256" key="1">
    <source>
        <dbReference type="ARBA" id="ARBA00004236"/>
    </source>
</evidence>
<reference evidence="7 8" key="1">
    <citation type="submission" date="2016-11" db="EMBL/GenBank/DDBJ databases">
        <authorList>
            <person name="Jaros S."/>
            <person name="Januszkiewicz K."/>
            <person name="Wedrychowicz H."/>
        </authorList>
    </citation>
    <scope>NUCLEOTIDE SEQUENCE [LARGE SCALE GENOMIC DNA]</scope>
    <source>
        <strain evidence="7 8">DSM 22153</strain>
    </source>
</reference>
<dbReference type="Gene3D" id="3.90.550.10">
    <property type="entry name" value="Spore Coat Polysaccharide Biosynthesis Protein SpsA, Chain A"/>
    <property type="match status" value="1"/>
</dbReference>
<accession>A0A1M7AYX9</accession>
<dbReference type="GO" id="GO:0005886">
    <property type="term" value="C:plasma membrane"/>
    <property type="evidence" value="ECO:0007669"/>
    <property type="project" value="UniProtKB-SubCell"/>
</dbReference>
<sequence>MITVIIPTLNSEKDLAHTLAALVPAAAEGVVKEVFIVDGGSTDHTDQVADAAGCEWLAIPASRGERLTAGVSQSRRGEWLLFLSADSVLESGWHHEAQSFIERAERSGGGDRTAAAFMLRYDAFGLGPRVSEALAMIRSRLLGMPYGNQGLLISRRFYTRIGGHRPLPEMEDLDLVKRIGARRLHSLRSAAISSGRQERDQGMLTNTRRALARFVVGTFRLPTKLVLKLHG</sequence>
<dbReference type="PANTHER" id="PTHR43646">
    <property type="entry name" value="GLYCOSYLTRANSFERASE"/>
    <property type="match status" value="1"/>
</dbReference>
<keyword evidence="5" id="KW-0472">Membrane</keyword>
<dbReference type="Pfam" id="PF00535">
    <property type="entry name" value="Glycos_transf_2"/>
    <property type="match status" value="1"/>
</dbReference>